<feature type="signal peptide" evidence="1">
    <location>
        <begin position="1"/>
        <end position="23"/>
    </location>
</feature>
<dbReference type="InterPro" id="IPR050263">
    <property type="entry name" value="Bact_Fimbrial_Adh_Pro"/>
</dbReference>
<reference evidence="3 6" key="1">
    <citation type="submission" date="2019-11" db="EMBL/GenBank/DDBJ databases">
        <title>Erwinia sp. nov., isolated from feces of birds in Tibet plateau of China.</title>
        <authorList>
            <person name="Ge Y."/>
        </authorList>
    </citation>
    <scope>NUCLEOTIDE SEQUENCE [LARGE SCALE GENOMIC DNA]</scope>
    <source>
        <strain evidence="3 6">J316</strain>
    </source>
</reference>
<evidence type="ECO:0000256" key="1">
    <source>
        <dbReference type="SAM" id="SignalP"/>
    </source>
</evidence>
<gene>
    <name evidence="3" type="ORF">GK011_17970</name>
    <name evidence="4" type="ORF">GN242_20975</name>
</gene>
<feature type="domain" description="Fimbrial-type adhesion" evidence="2">
    <location>
        <begin position="38"/>
        <end position="183"/>
    </location>
</feature>
<dbReference type="InterPro" id="IPR008966">
    <property type="entry name" value="Adhesion_dom_sf"/>
</dbReference>
<evidence type="ECO:0000313" key="4">
    <source>
        <dbReference type="EMBL" id="QGU89517.1"/>
    </source>
</evidence>
<dbReference type="PANTHER" id="PTHR33420:SF11">
    <property type="entry name" value="FIMBRIAL-LIKE PROTEIN"/>
    <property type="match status" value="1"/>
</dbReference>
<dbReference type="Gene3D" id="2.60.40.1090">
    <property type="entry name" value="Fimbrial-type adhesion domain"/>
    <property type="match status" value="1"/>
</dbReference>
<dbReference type="EMBL" id="CP046509">
    <property type="protein sequence ID" value="QGU89517.1"/>
    <property type="molecule type" value="Genomic_DNA"/>
</dbReference>
<evidence type="ECO:0000313" key="5">
    <source>
        <dbReference type="Proteomes" id="UP000424752"/>
    </source>
</evidence>
<dbReference type="AlphaFoldDB" id="A0A6I6EHY9"/>
<name>A0A6I6EHY9_9GAMM</name>
<dbReference type="PANTHER" id="PTHR33420">
    <property type="entry name" value="FIMBRIAL SUBUNIT ELFA-RELATED"/>
    <property type="match status" value="1"/>
</dbReference>
<evidence type="ECO:0000259" key="2">
    <source>
        <dbReference type="Pfam" id="PF00419"/>
    </source>
</evidence>
<sequence>MKLKSIIAAALASSAIISTAVFSAEAPVEPIAPTNGEIQFKGELVNSACGLAANSSPVVIDFGQITTASLKDKKHVGNVQKKIELQHCDTTVAKTAKVTYTPNSTDLKDVTLASFTSGTATGAGIGLKSSSNQPVIWGEATSPVNLVDGTSNISFVAYVKANGDTAITPGTFQSNINFRIDYQ</sequence>
<organism evidence="4 5">
    <name type="scientific">Erwinia sorbitola</name>
    <dbReference type="NCBI Taxonomy" id="2681984"/>
    <lineage>
        <taxon>Bacteria</taxon>
        <taxon>Pseudomonadati</taxon>
        <taxon>Pseudomonadota</taxon>
        <taxon>Gammaproteobacteria</taxon>
        <taxon>Enterobacterales</taxon>
        <taxon>Erwiniaceae</taxon>
        <taxon>Erwinia</taxon>
    </lineage>
</organism>
<evidence type="ECO:0000313" key="6">
    <source>
        <dbReference type="Proteomes" id="UP000480164"/>
    </source>
</evidence>
<dbReference type="InterPro" id="IPR000259">
    <property type="entry name" value="Adhesion_dom_fimbrial"/>
</dbReference>
<dbReference type="KEGG" id="erwi:GN242_20975"/>
<accession>A0A6L6GSJ6</accession>
<dbReference type="GO" id="GO:0043709">
    <property type="term" value="P:cell adhesion involved in single-species biofilm formation"/>
    <property type="evidence" value="ECO:0007669"/>
    <property type="project" value="TreeGrafter"/>
</dbReference>
<dbReference type="InterPro" id="IPR036937">
    <property type="entry name" value="Adhesion_dom_fimbrial_sf"/>
</dbReference>
<evidence type="ECO:0000313" key="3">
    <source>
        <dbReference type="EMBL" id="MTD28821.1"/>
    </source>
</evidence>
<dbReference type="SUPFAM" id="SSF49401">
    <property type="entry name" value="Bacterial adhesins"/>
    <property type="match status" value="1"/>
</dbReference>
<reference evidence="4 5" key="2">
    <citation type="submission" date="2019-12" db="EMBL/GenBank/DDBJ databases">
        <title>Erwinia sp. nov., isolated from droppings of birds in the Qinghai-Tiebt plateau of China.</title>
        <authorList>
            <person name="Ge Y."/>
        </authorList>
    </citation>
    <scope>NUCLEOTIDE SEQUENCE [LARGE SCALE GENOMIC DNA]</scope>
    <source>
        <strain evidence="4 5">J780</strain>
    </source>
</reference>
<dbReference type="Proteomes" id="UP000424752">
    <property type="component" value="Chromosome"/>
</dbReference>
<dbReference type="Proteomes" id="UP000480164">
    <property type="component" value="Unassembled WGS sequence"/>
</dbReference>
<keyword evidence="1" id="KW-0732">Signal</keyword>
<dbReference type="Pfam" id="PF00419">
    <property type="entry name" value="Fimbrial"/>
    <property type="match status" value="1"/>
</dbReference>
<accession>A0A6I6EHY9</accession>
<dbReference type="GO" id="GO:0009289">
    <property type="term" value="C:pilus"/>
    <property type="evidence" value="ECO:0007669"/>
    <property type="project" value="InterPro"/>
</dbReference>
<protein>
    <submittedName>
        <fullName evidence="4">Fimbrial protein</fullName>
    </submittedName>
</protein>
<dbReference type="EMBL" id="WLZX01000010">
    <property type="protein sequence ID" value="MTD28821.1"/>
    <property type="molecule type" value="Genomic_DNA"/>
</dbReference>
<dbReference type="RefSeq" id="WP_154754071.1">
    <property type="nucleotide sequence ID" value="NZ_CP046509.1"/>
</dbReference>
<keyword evidence="6" id="KW-1185">Reference proteome</keyword>
<proteinExistence type="predicted"/>
<feature type="chain" id="PRO_5044633440" evidence="1">
    <location>
        <begin position="24"/>
        <end position="183"/>
    </location>
</feature>